<dbReference type="EC" id="2.1.1.199" evidence="6"/>
<dbReference type="PIRSF" id="PIRSF004486">
    <property type="entry name" value="MraW"/>
    <property type="match status" value="1"/>
</dbReference>
<keyword evidence="3 6" id="KW-0489">Methyltransferase</keyword>
<feature type="binding site" evidence="6">
    <location>
        <position position="93"/>
    </location>
    <ligand>
        <name>S-adenosyl-L-methionine</name>
        <dbReference type="ChEBI" id="CHEBI:59789"/>
    </ligand>
</feature>
<sequence length="299" mass="33555">MYHQPVLLNESVDGLVWNPSGTYVDLTFGGGGHSRAILDRLTEESRLFAFDQDPEAVANAEGLNLTLVQANFRLLKRYLKLYGVSKVDGILGDLGVSSHQFDIPDRGFSTRFEAPLDMRMDTSGRKTAQQVINEYSEAQLHRLLGMYGEVKNARSLARAIAAERVQKPIETVEGLKQVLARFAPKGRESKYYAQVFQALRIEVNDELEALKEMLEQCADVLAPQGRLVIISYHSLEDRLVKNIMSKGNLTGEVEHDFYGNILRPFRPVTKKPVVPSAEEIAENNRARSAKLRIAERVPD</sequence>
<dbReference type="NCBIfam" id="TIGR00006">
    <property type="entry name" value="16S rRNA (cytosine(1402)-N(4))-methyltransferase RsmH"/>
    <property type="match status" value="1"/>
</dbReference>
<dbReference type="InterPro" id="IPR002903">
    <property type="entry name" value="RsmH"/>
</dbReference>
<dbReference type="SUPFAM" id="SSF81799">
    <property type="entry name" value="Putative methyltransferase TM0872, insert domain"/>
    <property type="match status" value="1"/>
</dbReference>
<comment type="catalytic activity">
    <reaction evidence="6">
        <text>cytidine(1402) in 16S rRNA + S-adenosyl-L-methionine = N(4)-methylcytidine(1402) in 16S rRNA + S-adenosyl-L-homocysteine + H(+)</text>
        <dbReference type="Rhea" id="RHEA:42928"/>
        <dbReference type="Rhea" id="RHEA-COMP:10286"/>
        <dbReference type="Rhea" id="RHEA-COMP:10287"/>
        <dbReference type="ChEBI" id="CHEBI:15378"/>
        <dbReference type="ChEBI" id="CHEBI:57856"/>
        <dbReference type="ChEBI" id="CHEBI:59789"/>
        <dbReference type="ChEBI" id="CHEBI:74506"/>
        <dbReference type="ChEBI" id="CHEBI:82748"/>
        <dbReference type="EC" id="2.1.1.199"/>
    </reaction>
</comment>
<dbReference type="PANTHER" id="PTHR11265:SF0">
    <property type="entry name" value="12S RRNA N4-METHYLCYTIDINE METHYLTRANSFERASE"/>
    <property type="match status" value="1"/>
</dbReference>
<reference evidence="7" key="1">
    <citation type="journal article" date="2023" name="Comput. Struct. Biotechnol. J.">
        <title>Discovery of a novel marine Bacteroidetes with a rich repertoire of carbohydrate-active enzymes.</title>
        <authorList>
            <person name="Chen B."/>
            <person name="Liu G."/>
            <person name="Chen Q."/>
            <person name="Wang H."/>
            <person name="Liu L."/>
            <person name="Tang K."/>
        </authorList>
    </citation>
    <scope>NUCLEOTIDE SEQUENCE</scope>
    <source>
        <strain evidence="7">TK19036</strain>
    </source>
</reference>
<feature type="binding site" evidence="6">
    <location>
        <position position="72"/>
    </location>
    <ligand>
        <name>S-adenosyl-L-methionine</name>
        <dbReference type="ChEBI" id="CHEBI:59789"/>
    </ligand>
</feature>
<evidence type="ECO:0000256" key="5">
    <source>
        <dbReference type="ARBA" id="ARBA00022691"/>
    </source>
</evidence>
<evidence type="ECO:0000256" key="1">
    <source>
        <dbReference type="ARBA" id="ARBA00010396"/>
    </source>
</evidence>
<evidence type="ECO:0000256" key="2">
    <source>
        <dbReference type="ARBA" id="ARBA00022552"/>
    </source>
</evidence>
<keyword evidence="4 6" id="KW-0808">Transferase</keyword>
<dbReference type="InterPro" id="IPR029063">
    <property type="entry name" value="SAM-dependent_MTases_sf"/>
</dbReference>
<dbReference type="HAMAP" id="MF_01007">
    <property type="entry name" value="16SrRNA_methyltr_H"/>
    <property type="match status" value="1"/>
</dbReference>
<dbReference type="EMBL" id="CP120682">
    <property type="protein sequence ID" value="WKN38015.1"/>
    <property type="molecule type" value="Genomic_DNA"/>
</dbReference>
<evidence type="ECO:0000256" key="6">
    <source>
        <dbReference type="HAMAP-Rule" id="MF_01007"/>
    </source>
</evidence>
<dbReference type="InterPro" id="IPR023397">
    <property type="entry name" value="SAM-dep_MeTrfase_MraW_recog"/>
</dbReference>
<dbReference type="PANTHER" id="PTHR11265">
    <property type="entry name" value="S-ADENOSYL-METHYLTRANSFERASE MRAW"/>
    <property type="match status" value="1"/>
</dbReference>
<reference evidence="7" key="2">
    <citation type="journal article" date="2024" name="Antonie Van Leeuwenhoek">
        <title>Roseihalotalea indica gen. nov., sp. nov., a halophilic Bacteroidetes from mesopelagic Southwest Indian Ocean with higher carbohydrate metabolic potential.</title>
        <authorList>
            <person name="Chen B."/>
            <person name="Zhang M."/>
            <person name="Lin D."/>
            <person name="Ye J."/>
            <person name="Tang K."/>
        </authorList>
    </citation>
    <scope>NUCLEOTIDE SEQUENCE</scope>
    <source>
        <strain evidence="7">TK19036</strain>
    </source>
</reference>
<comment type="subcellular location">
    <subcellularLocation>
        <location evidence="6">Cytoplasm</location>
    </subcellularLocation>
</comment>
<organism evidence="7">
    <name type="scientific">Roseihalotalea indica</name>
    <dbReference type="NCBI Taxonomy" id="2867963"/>
    <lineage>
        <taxon>Bacteria</taxon>
        <taxon>Pseudomonadati</taxon>
        <taxon>Bacteroidota</taxon>
        <taxon>Cytophagia</taxon>
        <taxon>Cytophagales</taxon>
        <taxon>Catalimonadaceae</taxon>
        <taxon>Roseihalotalea</taxon>
    </lineage>
</organism>
<keyword evidence="6" id="KW-0963">Cytoplasm</keyword>
<gene>
    <name evidence="6 7" type="primary">rsmH</name>
    <name evidence="7" type="ORF">K4G66_04745</name>
</gene>
<dbReference type="GO" id="GO:0005737">
    <property type="term" value="C:cytoplasm"/>
    <property type="evidence" value="ECO:0007669"/>
    <property type="project" value="UniProtKB-SubCell"/>
</dbReference>
<name>A0AA49GNB5_9BACT</name>
<feature type="binding site" evidence="6">
    <location>
        <position position="100"/>
    </location>
    <ligand>
        <name>S-adenosyl-L-methionine</name>
        <dbReference type="ChEBI" id="CHEBI:59789"/>
    </ligand>
</feature>
<keyword evidence="5 6" id="KW-0949">S-adenosyl-L-methionine</keyword>
<keyword evidence="2 6" id="KW-0698">rRNA processing</keyword>
<evidence type="ECO:0000256" key="3">
    <source>
        <dbReference type="ARBA" id="ARBA00022603"/>
    </source>
</evidence>
<dbReference type="Pfam" id="PF01795">
    <property type="entry name" value="Methyltransf_5"/>
    <property type="match status" value="1"/>
</dbReference>
<accession>A0AA49GNB5</accession>
<proteinExistence type="inferred from homology"/>
<protein>
    <recommendedName>
        <fullName evidence="6">Ribosomal RNA small subunit methyltransferase H</fullName>
        <ecNumber evidence="6">2.1.1.199</ecNumber>
    </recommendedName>
    <alternativeName>
        <fullName evidence="6">16S rRNA m(4)C1402 methyltransferase</fullName>
    </alternativeName>
    <alternativeName>
        <fullName evidence="6">rRNA (cytosine-N(4)-)-methyltransferase RsmH</fullName>
    </alternativeName>
</protein>
<dbReference type="AlphaFoldDB" id="A0AA49GNB5"/>
<evidence type="ECO:0000313" key="7">
    <source>
        <dbReference type="EMBL" id="WKN38015.1"/>
    </source>
</evidence>
<evidence type="ECO:0000256" key="4">
    <source>
        <dbReference type="ARBA" id="ARBA00022679"/>
    </source>
</evidence>
<dbReference type="GO" id="GO:0071424">
    <property type="term" value="F:rRNA (cytosine-N4-)-methyltransferase activity"/>
    <property type="evidence" value="ECO:0007669"/>
    <property type="project" value="UniProtKB-UniRule"/>
</dbReference>
<dbReference type="Gene3D" id="1.10.150.170">
    <property type="entry name" value="Putative methyltransferase TM0872, insert domain"/>
    <property type="match status" value="1"/>
</dbReference>
<feature type="binding site" evidence="6">
    <location>
        <begin position="31"/>
        <end position="33"/>
    </location>
    <ligand>
        <name>S-adenosyl-L-methionine</name>
        <dbReference type="ChEBI" id="CHEBI:59789"/>
    </ligand>
</feature>
<dbReference type="SUPFAM" id="SSF53335">
    <property type="entry name" value="S-adenosyl-L-methionine-dependent methyltransferases"/>
    <property type="match status" value="1"/>
</dbReference>
<dbReference type="Gene3D" id="3.40.50.150">
    <property type="entry name" value="Vaccinia Virus protein VP39"/>
    <property type="match status" value="1"/>
</dbReference>
<feature type="binding site" evidence="6">
    <location>
        <position position="51"/>
    </location>
    <ligand>
        <name>S-adenosyl-L-methionine</name>
        <dbReference type="ChEBI" id="CHEBI:59789"/>
    </ligand>
</feature>
<comment type="similarity">
    <text evidence="1 6">Belongs to the methyltransferase superfamily. RsmH family.</text>
</comment>
<dbReference type="GO" id="GO:0070475">
    <property type="term" value="P:rRNA base methylation"/>
    <property type="evidence" value="ECO:0007669"/>
    <property type="project" value="UniProtKB-UniRule"/>
</dbReference>
<comment type="function">
    <text evidence="6">Specifically methylates the N4 position of cytidine in position 1402 (C1402) of 16S rRNA.</text>
</comment>